<reference evidence="1 2" key="1">
    <citation type="submission" date="2019-05" db="EMBL/GenBank/DDBJ databases">
        <title>Another draft genome of Portunus trituberculatus and its Hox gene families provides insights of decapod evolution.</title>
        <authorList>
            <person name="Jeong J.-H."/>
            <person name="Song I."/>
            <person name="Kim S."/>
            <person name="Choi T."/>
            <person name="Kim D."/>
            <person name="Ryu S."/>
            <person name="Kim W."/>
        </authorList>
    </citation>
    <scope>NUCLEOTIDE SEQUENCE [LARGE SCALE GENOMIC DNA]</scope>
    <source>
        <tissue evidence="1">Muscle</tissue>
    </source>
</reference>
<evidence type="ECO:0000313" key="2">
    <source>
        <dbReference type="Proteomes" id="UP000324222"/>
    </source>
</evidence>
<accession>A0A5B7CT76</accession>
<name>A0A5B7CT76_PORTR</name>
<dbReference type="Proteomes" id="UP000324222">
    <property type="component" value="Unassembled WGS sequence"/>
</dbReference>
<dbReference type="EMBL" id="VSRR010000165">
    <property type="protein sequence ID" value="MPC11476.1"/>
    <property type="molecule type" value="Genomic_DNA"/>
</dbReference>
<dbReference type="AlphaFoldDB" id="A0A5B7CT76"/>
<proteinExistence type="predicted"/>
<comment type="caution">
    <text evidence="1">The sequence shown here is derived from an EMBL/GenBank/DDBJ whole genome shotgun (WGS) entry which is preliminary data.</text>
</comment>
<protein>
    <submittedName>
        <fullName evidence="1">Uncharacterized protein</fullName>
    </submittedName>
</protein>
<sequence>MLAPTRNPKAGNPSNPVTKYCVVGSAKGTAMPSSRSCSSKGSVGVEEKGPWVGMAYLHTRVRTISDHAFPAPHILQGIFSNKRRHHLVSRHHSCKHLPNTSLVEARTK</sequence>
<gene>
    <name evidence="1" type="ORF">E2C01_004144</name>
</gene>
<evidence type="ECO:0000313" key="1">
    <source>
        <dbReference type="EMBL" id="MPC11476.1"/>
    </source>
</evidence>
<keyword evidence="2" id="KW-1185">Reference proteome</keyword>
<organism evidence="1 2">
    <name type="scientific">Portunus trituberculatus</name>
    <name type="common">Swimming crab</name>
    <name type="synonym">Neptunus trituberculatus</name>
    <dbReference type="NCBI Taxonomy" id="210409"/>
    <lineage>
        <taxon>Eukaryota</taxon>
        <taxon>Metazoa</taxon>
        <taxon>Ecdysozoa</taxon>
        <taxon>Arthropoda</taxon>
        <taxon>Crustacea</taxon>
        <taxon>Multicrustacea</taxon>
        <taxon>Malacostraca</taxon>
        <taxon>Eumalacostraca</taxon>
        <taxon>Eucarida</taxon>
        <taxon>Decapoda</taxon>
        <taxon>Pleocyemata</taxon>
        <taxon>Brachyura</taxon>
        <taxon>Eubrachyura</taxon>
        <taxon>Portunoidea</taxon>
        <taxon>Portunidae</taxon>
        <taxon>Portuninae</taxon>
        <taxon>Portunus</taxon>
    </lineage>
</organism>